<accession>A0AAU8BTN0</accession>
<proteinExistence type="predicted"/>
<evidence type="ECO:0000256" key="3">
    <source>
        <dbReference type="SAM" id="SignalP"/>
    </source>
</evidence>
<feature type="compositionally biased region" description="Low complexity" evidence="1">
    <location>
        <begin position="299"/>
        <end position="308"/>
    </location>
</feature>
<organism evidence="4">
    <name type="scientific">Vibrio chaetopteri</name>
    <dbReference type="NCBI Taxonomy" id="3016528"/>
    <lineage>
        <taxon>Bacteria</taxon>
        <taxon>Pseudomonadati</taxon>
        <taxon>Pseudomonadota</taxon>
        <taxon>Gammaproteobacteria</taxon>
        <taxon>Vibrionales</taxon>
        <taxon>Vibrionaceae</taxon>
        <taxon>Vibrio</taxon>
    </lineage>
</organism>
<feature type="region of interest" description="Disordered" evidence="1">
    <location>
        <begin position="283"/>
        <end position="322"/>
    </location>
</feature>
<dbReference type="EMBL" id="CP115922">
    <property type="protein sequence ID" value="XCD19218.1"/>
    <property type="molecule type" value="Genomic_DNA"/>
</dbReference>
<name>A0AAU8BTN0_9VIBR</name>
<keyword evidence="2" id="KW-0812">Transmembrane</keyword>
<reference evidence="4" key="1">
    <citation type="submission" date="2023-01" db="EMBL/GenBank/DDBJ databases">
        <title>Vibrio sp. CB1-14 genome sequencing.</title>
        <authorList>
            <person name="Otstavnykh N."/>
            <person name="Isaeva M."/>
            <person name="Meleshko D."/>
        </authorList>
    </citation>
    <scope>NUCLEOTIDE SEQUENCE</scope>
    <source>
        <strain evidence="4">CB1-14</strain>
        <plasmid evidence="4">p1</plasmid>
    </source>
</reference>
<protein>
    <submittedName>
        <fullName evidence="4">Uncharacterized protein</fullName>
    </submittedName>
</protein>
<feature type="compositionally biased region" description="Gly residues" evidence="1">
    <location>
        <begin position="309"/>
        <end position="322"/>
    </location>
</feature>
<dbReference type="RefSeq" id="WP_353500337.1">
    <property type="nucleotide sequence ID" value="NZ_CP115922.1"/>
</dbReference>
<sequence>MNFLLTIGTAALITLSFHASAYNARSGAALATYATLAEQDKETRTPIGQPYLLATFSREHWRYDQKNNRHLVCKHPNNDSIKFLPVETSLRCLGPDFNWTRLYGGKTLYPSHTIEEYLGWQSGRTAEIELIKNKEGNLLIHYKNVGTFDSDRYTQMWDRRMSAIKLAREARDTNEPTGEPADPQSLSDFMENSVIIWFYIPAFVLLMMVVAAINRFITKKRESNESEPMIRSRNSSSDDVFAKTQRRPSQTGRQSRRTISTHSNSRSESSDFVTGAMVANVMISSGSDNPRNGGSAHNDCSSSYSDSGSSGGDGGCGGGGGE</sequence>
<evidence type="ECO:0000256" key="2">
    <source>
        <dbReference type="SAM" id="Phobius"/>
    </source>
</evidence>
<evidence type="ECO:0000256" key="1">
    <source>
        <dbReference type="SAM" id="MobiDB-lite"/>
    </source>
</evidence>
<keyword evidence="3" id="KW-0732">Signal</keyword>
<feature type="region of interest" description="Disordered" evidence="1">
    <location>
        <begin position="222"/>
        <end position="271"/>
    </location>
</feature>
<dbReference type="AlphaFoldDB" id="A0AAU8BTN0"/>
<feature type="transmembrane region" description="Helical" evidence="2">
    <location>
        <begin position="194"/>
        <end position="213"/>
    </location>
</feature>
<gene>
    <name evidence="4" type="ORF">PG915_23950</name>
</gene>
<keyword evidence="4" id="KW-0614">Plasmid</keyword>
<keyword evidence="2" id="KW-1133">Transmembrane helix</keyword>
<dbReference type="KEGG" id="vck:PG915_23950"/>
<geneLocation type="plasmid" evidence="4">
    <name>p1</name>
</geneLocation>
<feature type="signal peptide" evidence="3">
    <location>
        <begin position="1"/>
        <end position="21"/>
    </location>
</feature>
<feature type="compositionally biased region" description="Polar residues" evidence="1">
    <location>
        <begin position="247"/>
        <end position="271"/>
    </location>
</feature>
<feature type="compositionally biased region" description="Polar residues" evidence="1">
    <location>
        <begin position="283"/>
        <end position="292"/>
    </location>
</feature>
<evidence type="ECO:0000313" key="4">
    <source>
        <dbReference type="EMBL" id="XCD19218.1"/>
    </source>
</evidence>
<keyword evidence="2" id="KW-0472">Membrane</keyword>
<feature type="chain" id="PRO_5043907996" evidence="3">
    <location>
        <begin position="22"/>
        <end position="322"/>
    </location>
</feature>